<evidence type="ECO:0000313" key="4">
    <source>
        <dbReference type="Proteomes" id="UP000694392"/>
    </source>
</evidence>
<reference evidence="3" key="2">
    <citation type="submission" date="2025-09" db="UniProtKB">
        <authorList>
            <consortium name="Ensembl"/>
        </authorList>
    </citation>
    <scope>IDENTIFICATION</scope>
</reference>
<evidence type="ECO:0000256" key="1">
    <source>
        <dbReference type="PROSITE-ProRule" id="PRU00723"/>
    </source>
</evidence>
<dbReference type="InterPro" id="IPR021869">
    <property type="entry name" value="RNase_Zc3h12_NYN"/>
</dbReference>
<reference evidence="3" key="1">
    <citation type="submission" date="2025-08" db="UniProtKB">
        <authorList>
            <consortium name="Ensembl"/>
        </authorList>
    </citation>
    <scope>IDENTIFICATION</scope>
</reference>
<accession>A0A8D0GK45</accession>
<feature type="zinc finger region" description="C3H1-type" evidence="1">
    <location>
        <begin position="100"/>
        <end position="120"/>
    </location>
</feature>
<proteinExistence type="predicted"/>
<sequence>MILVYTPSRKVKGKRMVCYDDRYIVKLAFEKDGIIVYNDNFRDLQNENPEWKWFIEQRLLMYSFVTDKFMPPDDPLGRHGPTLDNFLSKKPMLPEPRWHICPYGKKCTYGSKCKFYHPERLNHAQLPVADELRAKTKASPFNPGTENENWKTILTKNRDMNPSHGVCEERQLEYSRGGSEQSFAAVAHIPSAQWEGGHSASTWPEMPQRKLDPELNPLQQGLVREQRVLEKQLSVFSLCDERYTGHLPADTTICGDGADNPHQCCHLRHNPYLAHPNHILNCSCLQGCDCQETLHPSHLYEYSSHRRPQHSCRVQLPAAQSQRTQLKQVCLKAQQEGMHHYIVPHSDPFPYSQRGDMQYHKCMQSHPTGQSFLLETNQEPGSFPIMESYSHHSNTEHRHKLASELLTKEQVHIQQALCAIFPSDEVDQVMSMYPEVMDIASFILLIQRHRNL</sequence>
<dbReference type="Gene3D" id="3.40.50.11980">
    <property type="match status" value="1"/>
</dbReference>
<dbReference type="PROSITE" id="PS50103">
    <property type="entry name" value="ZF_C3H1"/>
    <property type="match status" value="1"/>
</dbReference>
<dbReference type="GO" id="GO:0036464">
    <property type="term" value="C:cytoplasmic ribonucleoprotein granule"/>
    <property type="evidence" value="ECO:0007669"/>
    <property type="project" value="TreeGrafter"/>
</dbReference>
<keyword evidence="1" id="KW-0479">Metal-binding</keyword>
<dbReference type="Pfam" id="PF11977">
    <property type="entry name" value="RNase_Zc3h12a"/>
    <property type="match status" value="1"/>
</dbReference>
<dbReference type="Pfam" id="PF18561">
    <property type="entry name" value="Regnase_1_C"/>
    <property type="match status" value="1"/>
</dbReference>
<feature type="domain" description="C3H1-type" evidence="2">
    <location>
        <begin position="100"/>
        <end position="120"/>
    </location>
</feature>
<dbReference type="InterPro" id="IPR000571">
    <property type="entry name" value="Znf_CCCH"/>
</dbReference>
<keyword evidence="1" id="KW-0862">Zinc</keyword>
<dbReference type="Proteomes" id="UP000694392">
    <property type="component" value="Unplaced"/>
</dbReference>
<dbReference type="OMA" id="EPRWHIC"/>
<protein>
    <recommendedName>
        <fullName evidence="2">C3H1-type domain-containing protein</fullName>
    </recommendedName>
</protein>
<dbReference type="GO" id="GO:0004521">
    <property type="term" value="F:RNA endonuclease activity"/>
    <property type="evidence" value="ECO:0007669"/>
    <property type="project" value="TreeGrafter"/>
</dbReference>
<name>A0A8D0GK45_SPHPU</name>
<dbReference type="GO" id="GO:0005634">
    <property type="term" value="C:nucleus"/>
    <property type="evidence" value="ECO:0007669"/>
    <property type="project" value="TreeGrafter"/>
</dbReference>
<dbReference type="GeneTree" id="ENSGT00940000161388"/>
<evidence type="ECO:0000313" key="3">
    <source>
        <dbReference type="Ensembl" id="ENSSPUP00000007280.1"/>
    </source>
</evidence>
<dbReference type="FunFam" id="3.40.50.11980:FF:000001">
    <property type="entry name" value="ZC3H12A isoform 1"/>
    <property type="match status" value="1"/>
</dbReference>
<dbReference type="PANTHER" id="PTHR12876:SF11">
    <property type="entry name" value="RIBONUCLEASE ZC3H12D-RELATED"/>
    <property type="match status" value="1"/>
</dbReference>
<keyword evidence="1" id="KW-0863">Zinc-finger</keyword>
<keyword evidence="4" id="KW-1185">Reference proteome</keyword>
<dbReference type="PANTHER" id="PTHR12876">
    <property type="entry name" value="N4BP1-RELATED"/>
    <property type="match status" value="1"/>
</dbReference>
<dbReference type="InterPro" id="IPR040757">
    <property type="entry name" value="Regnase_1/ZC3H12_C"/>
</dbReference>
<evidence type="ECO:0000259" key="2">
    <source>
        <dbReference type="PROSITE" id="PS50103"/>
    </source>
</evidence>
<dbReference type="InterPro" id="IPR051101">
    <property type="entry name" value="ZC3H12/N4BP1_RNase_Reg"/>
</dbReference>
<organism evidence="3 4">
    <name type="scientific">Sphenodon punctatus</name>
    <name type="common">Tuatara</name>
    <name type="synonym">Hatteria punctata</name>
    <dbReference type="NCBI Taxonomy" id="8508"/>
    <lineage>
        <taxon>Eukaryota</taxon>
        <taxon>Metazoa</taxon>
        <taxon>Chordata</taxon>
        <taxon>Craniata</taxon>
        <taxon>Vertebrata</taxon>
        <taxon>Euteleostomi</taxon>
        <taxon>Lepidosauria</taxon>
        <taxon>Sphenodontia</taxon>
        <taxon>Sphenodontidae</taxon>
        <taxon>Sphenodon</taxon>
    </lineage>
</organism>
<dbReference type="GO" id="GO:0003729">
    <property type="term" value="F:mRNA binding"/>
    <property type="evidence" value="ECO:0007669"/>
    <property type="project" value="TreeGrafter"/>
</dbReference>
<dbReference type="GO" id="GO:0008270">
    <property type="term" value="F:zinc ion binding"/>
    <property type="evidence" value="ECO:0007669"/>
    <property type="project" value="UniProtKB-KW"/>
</dbReference>
<dbReference type="AlphaFoldDB" id="A0A8D0GK45"/>
<dbReference type="Ensembl" id="ENSSPUT00000007759.1">
    <property type="protein sequence ID" value="ENSSPUP00000007280.1"/>
    <property type="gene ID" value="ENSSPUG00000005636.1"/>
</dbReference>